<keyword evidence="8" id="KW-0464">Manganese</keyword>
<sequence length="362" mass="39905">MKTFKIAVIPGDGIGPEVINEGIKLMTRIAELDGRMKFQFTHFSWGCEYYLKHGRMMDEDGIEQLKSFDAIYLGAVGYPGVPDHISLWDLLLRIRKEFDQYVNIRPITLLNGAPCPIVGGSKDTIDMLFIRENSEGEYAGAGDWLFKGKPQEVVLQTGVFSRVGTERIIRYAFETASREGKTLTSISKGNALNYSMVFWDQVFEEVGKEYPNVQTYSYLVDAAAMFMIKDPKRFEVVVTSNLFGDILTDLGAALAGGLGLAAGANINPERKYPSMFEPIHGSAPDIAGKGMANPLAAIWSASQMFDFFGFEDIGKQILHSMEKTLEEGSILTPDLGGYASTSEVGASVGEIYTEMIKSRTSV</sequence>
<keyword evidence="5" id="KW-0479">Metal-binding</keyword>
<comment type="caution">
    <text evidence="11">The sequence shown here is derived from an EMBL/GenBank/DDBJ whole genome shotgun (WGS) entry which is preliminary data.</text>
</comment>
<evidence type="ECO:0000256" key="6">
    <source>
        <dbReference type="ARBA" id="ARBA00023002"/>
    </source>
</evidence>
<evidence type="ECO:0000256" key="7">
    <source>
        <dbReference type="ARBA" id="ARBA00023027"/>
    </source>
</evidence>
<gene>
    <name evidence="11" type="ORF">ACFFHF_15110</name>
</gene>
<keyword evidence="6 11" id="KW-0560">Oxidoreductase</keyword>
<dbReference type="RefSeq" id="WP_160547922.1">
    <property type="nucleotide sequence ID" value="NZ_JBHLUU010000106.1"/>
</dbReference>
<dbReference type="NCBIfam" id="TIGR02089">
    <property type="entry name" value="TTC"/>
    <property type="match status" value="1"/>
</dbReference>
<dbReference type="GO" id="GO:0009027">
    <property type="term" value="F:tartrate dehydrogenase activity"/>
    <property type="evidence" value="ECO:0007669"/>
    <property type="project" value="UniProtKB-EC"/>
</dbReference>
<accession>A0ABV6KTA3</accession>
<comment type="catalytic activity">
    <reaction evidence="9">
        <text>(R)-malate + NAD(+) = pyruvate + CO2 + NADH</text>
        <dbReference type="Rhea" id="RHEA:18365"/>
        <dbReference type="ChEBI" id="CHEBI:15361"/>
        <dbReference type="ChEBI" id="CHEBI:15588"/>
        <dbReference type="ChEBI" id="CHEBI:16526"/>
        <dbReference type="ChEBI" id="CHEBI:57540"/>
        <dbReference type="ChEBI" id="CHEBI:57945"/>
        <dbReference type="EC" id="1.1.1.83"/>
    </reaction>
</comment>
<feature type="domain" description="Isopropylmalate dehydrogenase-like" evidence="10">
    <location>
        <begin position="5"/>
        <end position="348"/>
    </location>
</feature>
<evidence type="ECO:0000256" key="1">
    <source>
        <dbReference type="ARBA" id="ARBA00001936"/>
    </source>
</evidence>
<dbReference type="InterPro" id="IPR011829">
    <property type="entry name" value="TTC_DH"/>
</dbReference>
<dbReference type="EC" id="1.1.1.83" evidence="4"/>
<evidence type="ECO:0000256" key="4">
    <source>
        <dbReference type="ARBA" id="ARBA00013126"/>
    </source>
</evidence>
<dbReference type="InterPro" id="IPR050501">
    <property type="entry name" value="ICDH/IPMDH"/>
</dbReference>
<evidence type="ECO:0000313" key="11">
    <source>
        <dbReference type="EMBL" id="MFC0476538.1"/>
    </source>
</evidence>
<name>A0ABV6KTA3_9BACI</name>
<dbReference type="InterPro" id="IPR024084">
    <property type="entry name" value="IsoPropMal-DH-like_dom"/>
</dbReference>
<dbReference type="PROSITE" id="PS00470">
    <property type="entry name" value="IDH_IMDH"/>
    <property type="match status" value="1"/>
</dbReference>
<organism evidence="11 12">
    <name type="scientific">Robertmurraya beringensis</name>
    <dbReference type="NCBI Taxonomy" id="641660"/>
    <lineage>
        <taxon>Bacteria</taxon>
        <taxon>Bacillati</taxon>
        <taxon>Bacillota</taxon>
        <taxon>Bacilli</taxon>
        <taxon>Bacillales</taxon>
        <taxon>Bacillaceae</taxon>
        <taxon>Robertmurraya</taxon>
    </lineage>
</organism>
<evidence type="ECO:0000259" key="10">
    <source>
        <dbReference type="SMART" id="SM01329"/>
    </source>
</evidence>
<dbReference type="Pfam" id="PF00180">
    <property type="entry name" value="Iso_dh"/>
    <property type="match status" value="1"/>
</dbReference>
<dbReference type="Proteomes" id="UP001589738">
    <property type="component" value="Unassembled WGS sequence"/>
</dbReference>
<dbReference type="SUPFAM" id="SSF53659">
    <property type="entry name" value="Isocitrate/Isopropylmalate dehydrogenase-like"/>
    <property type="match status" value="1"/>
</dbReference>
<dbReference type="SMART" id="SM01329">
    <property type="entry name" value="Iso_dh"/>
    <property type="match status" value="1"/>
</dbReference>
<dbReference type="PANTHER" id="PTHR43275:SF1">
    <property type="entry name" value="D-MALATE DEHYDROGENASE [DECARBOXYLATING]"/>
    <property type="match status" value="1"/>
</dbReference>
<dbReference type="InterPro" id="IPR019818">
    <property type="entry name" value="IsoCit/isopropylmalate_DH_CS"/>
</dbReference>
<dbReference type="EMBL" id="JBHLUU010000106">
    <property type="protein sequence ID" value="MFC0476538.1"/>
    <property type="molecule type" value="Genomic_DNA"/>
</dbReference>
<dbReference type="Gene3D" id="3.40.718.10">
    <property type="entry name" value="Isopropylmalate Dehydrogenase"/>
    <property type="match status" value="1"/>
</dbReference>
<keyword evidence="12" id="KW-1185">Reference proteome</keyword>
<evidence type="ECO:0000256" key="9">
    <source>
        <dbReference type="ARBA" id="ARBA00049301"/>
    </source>
</evidence>
<evidence type="ECO:0000256" key="2">
    <source>
        <dbReference type="ARBA" id="ARBA00001946"/>
    </source>
</evidence>
<evidence type="ECO:0000256" key="3">
    <source>
        <dbReference type="ARBA" id="ARBA00007769"/>
    </source>
</evidence>
<evidence type="ECO:0000313" key="12">
    <source>
        <dbReference type="Proteomes" id="UP001589738"/>
    </source>
</evidence>
<evidence type="ECO:0000256" key="5">
    <source>
        <dbReference type="ARBA" id="ARBA00022723"/>
    </source>
</evidence>
<evidence type="ECO:0000256" key="8">
    <source>
        <dbReference type="ARBA" id="ARBA00023211"/>
    </source>
</evidence>
<comment type="cofactor">
    <cofactor evidence="1">
        <name>Mn(2+)</name>
        <dbReference type="ChEBI" id="CHEBI:29035"/>
    </cofactor>
</comment>
<comment type="cofactor">
    <cofactor evidence="2">
        <name>Mg(2+)</name>
        <dbReference type="ChEBI" id="CHEBI:18420"/>
    </cofactor>
</comment>
<proteinExistence type="inferred from homology"/>
<dbReference type="PANTHER" id="PTHR43275">
    <property type="entry name" value="D-MALATE DEHYDROGENASE [DECARBOXYLATING]"/>
    <property type="match status" value="1"/>
</dbReference>
<comment type="similarity">
    <text evidence="3">Belongs to the isocitrate and isopropylmalate dehydrogenases family.</text>
</comment>
<protein>
    <recommendedName>
        <fullName evidence="4">D-malate dehydrogenase (decarboxylating)</fullName>
        <ecNumber evidence="4">1.1.1.83</ecNumber>
    </recommendedName>
</protein>
<keyword evidence="7" id="KW-0520">NAD</keyword>
<reference evidence="11 12" key="1">
    <citation type="submission" date="2024-09" db="EMBL/GenBank/DDBJ databases">
        <authorList>
            <person name="Sun Q."/>
            <person name="Mori K."/>
        </authorList>
    </citation>
    <scope>NUCLEOTIDE SEQUENCE [LARGE SCALE GENOMIC DNA]</scope>
    <source>
        <strain evidence="11 12">CGMCC 1.9126</strain>
    </source>
</reference>